<proteinExistence type="inferred from homology"/>
<keyword evidence="4 5" id="KW-0732">Signal</keyword>
<sequence>MKRRSFLTVAGLAGAAVSLSACSGGDTEPGGQGGELTADTTAELTFFYWDKNQTPTVEANIAAFNKQYPNIKVNTSIAAYKDYWSKLRTQAEGDQLPDVFWMNGPNIQLYAGNDMLASIDDLTDVPWDKYPQALVDLYTVDGSHFGIPKDYDTIACFINKTLFEQAGVPIPTDGWTWAEHNDAAKKIAATGAHGVVSTVGAADGQGSYYNTIYQAGGYVIKDNQSGFADPKSVKGLQFWADLIADGSMPSLQVMTDTSPTVLFSNGQAGIFWAGSWMVQPLLEDLKDPAEVIVVPLPKDETQATIIHGLAYVASAKSKNLAASKALVQAMTTEEAAKTEAANGTAIPAFTGTQQAWVDGQPEWNLGVFTTGADEYSVSYPVSKNTAAWEDLQLQILPDAFAGKTPMEEAAKNLAEQMDALLAKE</sequence>
<dbReference type="SUPFAM" id="SSF53850">
    <property type="entry name" value="Periplasmic binding protein-like II"/>
    <property type="match status" value="1"/>
</dbReference>
<organism evidence="6 7">
    <name type="scientific">Tessaracoccus bendigoensis DSM 12906</name>
    <dbReference type="NCBI Taxonomy" id="1123357"/>
    <lineage>
        <taxon>Bacteria</taxon>
        <taxon>Bacillati</taxon>
        <taxon>Actinomycetota</taxon>
        <taxon>Actinomycetes</taxon>
        <taxon>Propionibacteriales</taxon>
        <taxon>Propionibacteriaceae</taxon>
        <taxon>Tessaracoccus</taxon>
    </lineage>
</organism>
<feature type="chain" id="PRO_5039544911" evidence="5">
    <location>
        <begin position="24"/>
        <end position="424"/>
    </location>
</feature>
<evidence type="ECO:0000256" key="5">
    <source>
        <dbReference type="SAM" id="SignalP"/>
    </source>
</evidence>
<accession>A0A1M6J0N1</accession>
<evidence type="ECO:0000313" key="6">
    <source>
        <dbReference type="EMBL" id="SHJ40189.1"/>
    </source>
</evidence>
<dbReference type="CDD" id="cd13585">
    <property type="entry name" value="PBP2_TMBP_like"/>
    <property type="match status" value="1"/>
</dbReference>
<evidence type="ECO:0000256" key="1">
    <source>
        <dbReference type="ARBA" id="ARBA00004196"/>
    </source>
</evidence>
<dbReference type="EMBL" id="FQZG01000045">
    <property type="protein sequence ID" value="SHJ40189.1"/>
    <property type="molecule type" value="Genomic_DNA"/>
</dbReference>
<dbReference type="PANTHER" id="PTHR43649:SF31">
    <property type="entry name" value="SN-GLYCEROL-3-PHOSPHATE-BINDING PERIPLASMIC PROTEIN UGPB"/>
    <property type="match status" value="1"/>
</dbReference>
<dbReference type="STRING" id="1123357.SAMN02745244_02431"/>
<dbReference type="RefSeq" id="WP_073188640.1">
    <property type="nucleotide sequence ID" value="NZ_FQZG01000045.1"/>
</dbReference>
<dbReference type="Pfam" id="PF13416">
    <property type="entry name" value="SBP_bac_8"/>
    <property type="match status" value="1"/>
</dbReference>
<dbReference type="Proteomes" id="UP000184512">
    <property type="component" value="Unassembled WGS sequence"/>
</dbReference>
<comment type="subcellular location">
    <subcellularLocation>
        <location evidence="1">Cell envelope</location>
    </subcellularLocation>
</comment>
<name>A0A1M6J0N1_9ACTN</name>
<dbReference type="GO" id="GO:0030313">
    <property type="term" value="C:cell envelope"/>
    <property type="evidence" value="ECO:0007669"/>
    <property type="project" value="UniProtKB-SubCell"/>
</dbReference>
<evidence type="ECO:0000313" key="7">
    <source>
        <dbReference type="Proteomes" id="UP000184512"/>
    </source>
</evidence>
<keyword evidence="6" id="KW-0762">Sugar transport</keyword>
<keyword evidence="3" id="KW-0813">Transport</keyword>
<evidence type="ECO:0000256" key="4">
    <source>
        <dbReference type="ARBA" id="ARBA00022729"/>
    </source>
</evidence>
<dbReference type="OrthoDB" id="1650177at2"/>
<dbReference type="InterPro" id="IPR006059">
    <property type="entry name" value="SBP"/>
</dbReference>
<dbReference type="InterPro" id="IPR050490">
    <property type="entry name" value="Bact_solute-bd_prot1"/>
</dbReference>
<reference evidence="6 7" key="1">
    <citation type="submission" date="2016-11" db="EMBL/GenBank/DDBJ databases">
        <authorList>
            <person name="Jaros S."/>
            <person name="Januszkiewicz K."/>
            <person name="Wedrychowicz H."/>
        </authorList>
    </citation>
    <scope>NUCLEOTIDE SEQUENCE [LARGE SCALE GENOMIC DNA]</scope>
    <source>
        <strain evidence="6 7">DSM 12906</strain>
    </source>
</reference>
<dbReference type="AlphaFoldDB" id="A0A1M6J0N1"/>
<feature type="signal peptide" evidence="5">
    <location>
        <begin position="1"/>
        <end position="23"/>
    </location>
</feature>
<dbReference type="PROSITE" id="PS51257">
    <property type="entry name" value="PROKAR_LIPOPROTEIN"/>
    <property type="match status" value="1"/>
</dbReference>
<evidence type="ECO:0000256" key="2">
    <source>
        <dbReference type="ARBA" id="ARBA00008520"/>
    </source>
</evidence>
<dbReference type="PANTHER" id="PTHR43649">
    <property type="entry name" value="ARABINOSE-BINDING PROTEIN-RELATED"/>
    <property type="match status" value="1"/>
</dbReference>
<gene>
    <name evidence="6" type="ORF">SAMN02745244_02431</name>
</gene>
<protein>
    <submittedName>
        <fullName evidence="6">Multiple sugar transport system substrate-binding protein</fullName>
    </submittedName>
</protein>
<comment type="similarity">
    <text evidence="2">Belongs to the bacterial solute-binding protein 1 family.</text>
</comment>
<dbReference type="Gene3D" id="3.40.190.10">
    <property type="entry name" value="Periplasmic binding protein-like II"/>
    <property type="match status" value="1"/>
</dbReference>
<keyword evidence="7" id="KW-1185">Reference proteome</keyword>
<evidence type="ECO:0000256" key="3">
    <source>
        <dbReference type="ARBA" id="ARBA00022448"/>
    </source>
</evidence>